<feature type="domain" description="Response regulatory" evidence="13">
    <location>
        <begin position="484"/>
        <end position="600"/>
    </location>
</feature>
<keyword evidence="15" id="KW-1185">Reference proteome</keyword>
<gene>
    <name evidence="14" type="ORF">SAMN06265784_10981</name>
</gene>
<dbReference type="CDD" id="cd00082">
    <property type="entry name" value="HisKA"/>
    <property type="match status" value="1"/>
</dbReference>
<evidence type="ECO:0000256" key="3">
    <source>
        <dbReference type="ARBA" id="ARBA00022553"/>
    </source>
</evidence>
<evidence type="ECO:0000256" key="2">
    <source>
        <dbReference type="ARBA" id="ARBA00012438"/>
    </source>
</evidence>
<sequence>MKVPKSRASKIRVSLSAALLALLVVLWGYSAYLFIVSRADSQSFSQRTTQDDNFAIGQLERSALKAEIAVLQYAQGLRGMDEVTVKFDVFESKVALLSAPTDAVFPFKAEPRSRASVEKIQNIAERLSRQIEALPDGKENVAAIMASFDELQRPLAELEMIVGNADSKRRDDVRQDYARRREMLMQSSAGSTIALLVLAWLLVGNARRGRELTAQQRAALQREREAALAAANAVNAKNAFLGMIGHELRTPLQGIMAATDVLAERQFSGTDKLLIEQLARAADVLDAQMKDLTDFSRMGAGKLTVRKRVFNHYNVLMAAVESVSERAHRKGLQLEVIASDQHVFNLSDPDRIQQIVTNLLGNAIKYTEHGKVTMRASLRRGQTNDELSVSVEDTGIGIERAQVEQIFMPFTQLQSSGLPRHDGIGIGLAIVRGLVELLGAAMHVESEPGKGSTFHVVFPLEKVNAPPAAPKEETEQPDPAPQRQVLVVDDHESVRGLLNAILTSHGIGCTVASNAREALKVTARQRFDAIVMDINMAEVNGITLAQEIRRTAGANQEAPLIACSALAPELLAPESRRLFEHYLMKPVRADILKVALDAVWADDSPVS</sequence>
<dbReference type="RefSeq" id="WP_085487669.1">
    <property type="nucleotide sequence ID" value="NZ_FXAT01000009.1"/>
</dbReference>
<dbReference type="Gene3D" id="3.40.50.2300">
    <property type="match status" value="1"/>
</dbReference>
<feature type="domain" description="Histidine kinase" evidence="12">
    <location>
        <begin position="243"/>
        <end position="462"/>
    </location>
</feature>
<dbReference type="Pfam" id="PF00072">
    <property type="entry name" value="Response_reg"/>
    <property type="match status" value="1"/>
</dbReference>
<evidence type="ECO:0000259" key="12">
    <source>
        <dbReference type="PROSITE" id="PS50109"/>
    </source>
</evidence>
<dbReference type="CDD" id="cd16922">
    <property type="entry name" value="HATPase_EvgS-ArcB-TorS-like"/>
    <property type="match status" value="1"/>
</dbReference>
<dbReference type="PROSITE" id="PS50110">
    <property type="entry name" value="RESPONSE_REGULATORY"/>
    <property type="match status" value="1"/>
</dbReference>
<dbReference type="FunFam" id="3.30.565.10:FF:000010">
    <property type="entry name" value="Sensor histidine kinase RcsC"/>
    <property type="match status" value="1"/>
</dbReference>
<dbReference type="CDD" id="cd17546">
    <property type="entry name" value="REC_hyHK_CKI1_RcsC-like"/>
    <property type="match status" value="1"/>
</dbReference>
<dbReference type="InterPro" id="IPR005467">
    <property type="entry name" value="His_kinase_dom"/>
</dbReference>
<dbReference type="GO" id="GO:0000155">
    <property type="term" value="F:phosphorelay sensor kinase activity"/>
    <property type="evidence" value="ECO:0007669"/>
    <property type="project" value="InterPro"/>
</dbReference>
<keyword evidence="3 11" id="KW-0597">Phosphoprotein</keyword>
<dbReference type="InterPro" id="IPR036890">
    <property type="entry name" value="HATPase_C_sf"/>
</dbReference>
<keyword evidence="7" id="KW-0902">Two-component regulatory system</keyword>
<comment type="catalytic activity">
    <reaction evidence="1">
        <text>ATP + protein L-histidine = ADP + protein N-phospho-L-histidine.</text>
        <dbReference type="EC" id="2.7.13.3"/>
    </reaction>
</comment>
<dbReference type="Pfam" id="PF02518">
    <property type="entry name" value="HATPase_c"/>
    <property type="match status" value="1"/>
</dbReference>
<name>A0A1X7LUB4_9BURK</name>
<dbReference type="InterPro" id="IPR003594">
    <property type="entry name" value="HATPase_dom"/>
</dbReference>
<dbReference type="Pfam" id="PF00512">
    <property type="entry name" value="HisKA"/>
    <property type="match status" value="1"/>
</dbReference>
<keyword evidence="6 14" id="KW-0418">Kinase</keyword>
<dbReference type="SMART" id="SM00388">
    <property type="entry name" value="HisKA"/>
    <property type="match status" value="1"/>
</dbReference>
<evidence type="ECO:0000256" key="1">
    <source>
        <dbReference type="ARBA" id="ARBA00000085"/>
    </source>
</evidence>
<dbReference type="Gene3D" id="1.10.287.130">
    <property type="match status" value="1"/>
</dbReference>
<dbReference type="InterPro" id="IPR003661">
    <property type="entry name" value="HisK_dim/P_dom"/>
</dbReference>
<dbReference type="InterPro" id="IPR036097">
    <property type="entry name" value="HisK_dim/P_sf"/>
</dbReference>
<evidence type="ECO:0000256" key="11">
    <source>
        <dbReference type="PROSITE-ProRule" id="PRU00169"/>
    </source>
</evidence>
<evidence type="ECO:0000256" key="9">
    <source>
        <dbReference type="ARBA" id="ARBA00058004"/>
    </source>
</evidence>
<comment type="function">
    <text evidence="9">Member of the two-component regulatory system BvgS/BvgA. Phosphorylates BvgA via a four-step phosphorelay in response to environmental signals.</text>
</comment>
<evidence type="ECO:0000313" key="14">
    <source>
        <dbReference type="EMBL" id="SMG57094.1"/>
    </source>
</evidence>
<dbReference type="EC" id="2.7.13.3" evidence="2"/>
<dbReference type="EMBL" id="FXAT01000009">
    <property type="protein sequence ID" value="SMG57094.1"/>
    <property type="molecule type" value="Genomic_DNA"/>
</dbReference>
<dbReference type="InterPro" id="IPR001789">
    <property type="entry name" value="Sig_transdc_resp-reg_receiver"/>
</dbReference>
<dbReference type="InterPro" id="IPR004358">
    <property type="entry name" value="Sig_transdc_His_kin-like_C"/>
</dbReference>
<evidence type="ECO:0000256" key="4">
    <source>
        <dbReference type="ARBA" id="ARBA00022679"/>
    </source>
</evidence>
<keyword evidence="4" id="KW-0808">Transferase</keyword>
<dbReference type="SMART" id="SM00387">
    <property type="entry name" value="HATPase_c"/>
    <property type="match status" value="1"/>
</dbReference>
<dbReference type="InterPro" id="IPR011006">
    <property type="entry name" value="CheY-like_superfamily"/>
</dbReference>
<evidence type="ECO:0000256" key="6">
    <source>
        <dbReference type="ARBA" id="ARBA00022777"/>
    </source>
</evidence>
<accession>A0A1X7LUB4</accession>
<evidence type="ECO:0000313" key="15">
    <source>
        <dbReference type="Proteomes" id="UP000193228"/>
    </source>
</evidence>
<dbReference type="PROSITE" id="PS50109">
    <property type="entry name" value="HIS_KIN"/>
    <property type="match status" value="1"/>
</dbReference>
<dbReference type="SUPFAM" id="SSF47384">
    <property type="entry name" value="Homodimeric domain of signal transducing histidine kinase"/>
    <property type="match status" value="1"/>
</dbReference>
<evidence type="ECO:0000256" key="5">
    <source>
        <dbReference type="ARBA" id="ARBA00022729"/>
    </source>
</evidence>
<protein>
    <recommendedName>
        <fullName evidence="10">Virulence sensor protein BvgS</fullName>
        <ecNumber evidence="2">2.7.13.3</ecNumber>
    </recommendedName>
</protein>
<evidence type="ECO:0000256" key="7">
    <source>
        <dbReference type="ARBA" id="ARBA00023012"/>
    </source>
</evidence>
<organism evidence="14 15">
    <name type="scientific">Paraburkholderia susongensis</name>
    <dbReference type="NCBI Taxonomy" id="1515439"/>
    <lineage>
        <taxon>Bacteria</taxon>
        <taxon>Pseudomonadati</taxon>
        <taxon>Pseudomonadota</taxon>
        <taxon>Betaproteobacteria</taxon>
        <taxon>Burkholderiales</taxon>
        <taxon>Burkholderiaceae</taxon>
        <taxon>Paraburkholderia</taxon>
    </lineage>
</organism>
<proteinExistence type="predicted"/>
<evidence type="ECO:0000256" key="8">
    <source>
        <dbReference type="ARBA" id="ARBA00023026"/>
    </source>
</evidence>
<dbReference type="SMART" id="SM00448">
    <property type="entry name" value="REC"/>
    <property type="match status" value="1"/>
</dbReference>
<dbReference type="OrthoDB" id="8887826at2"/>
<dbReference type="STRING" id="1515439.SAMN06265784_10981"/>
<keyword evidence="8" id="KW-0843">Virulence</keyword>
<feature type="modified residue" description="4-aspartylphosphate" evidence="11">
    <location>
        <position position="533"/>
    </location>
</feature>
<reference evidence="15" key="1">
    <citation type="submission" date="2017-04" db="EMBL/GenBank/DDBJ databases">
        <authorList>
            <person name="Varghese N."/>
            <person name="Submissions S."/>
        </authorList>
    </citation>
    <scope>NUCLEOTIDE SEQUENCE [LARGE SCALE GENOMIC DNA]</scope>
    <source>
        <strain evidence="15">LMG 29540</strain>
    </source>
</reference>
<dbReference type="Proteomes" id="UP000193228">
    <property type="component" value="Unassembled WGS sequence"/>
</dbReference>
<keyword evidence="5" id="KW-0732">Signal</keyword>
<evidence type="ECO:0000256" key="10">
    <source>
        <dbReference type="ARBA" id="ARBA00070152"/>
    </source>
</evidence>
<dbReference type="Gene3D" id="3.30.565.10">
    <property type="entry name" value="Histidine kinase-like ATPase, C-terminal domain"/>
    <property type="match status" value="1"/>
</dbReference>
<dbReference type="PANTHER" id="PTHR43047">
    <property type="entry name" value="TWO-COMPONENT HISTIDINE PROTEIN KINASE"/>
    <property type="match status" value="1"/>
</dbReference>
<dbReference type="SUPFAM" id="SSF55874">
    <property type="entry name" value="ATPase domain of HSP90 chaperone/DNA topoisomerase II/histidine kinase"/>
    <property type="match status" value="1"/>
</dbReference>
<dbReference type="SUPFAM" id="SSF52172">
    <property type="entry name" value="CheY-like"/>
    <property type="match status" value="1"/>
</dbReference>
<dbReference type="PRINTS" id="PR00344">
    <property type="entry name" value="BCTRLSENSOR"/>
</dbReference>
<evidence type="ECO:0000259" key="13">
    <source>
        <dbReference type="PROSITE" id="PS50110"/>
    </source>
</evidence>
<dbReference type="AlphaFoldDB" id="A0A1X7LUB4"/>